<proteinExistence type="predicted"/>
<sequence>MKGSEILRFDGTYSVLLLSISLACFLLCAILLYVVHSRRYKLNWFERNRLDSFACEEATIVKLCNRQRYHSGSTCSDGSLADLTSALPQIRSEVWQDQQQGEAACSAKAVDRNSLKSIISSASTATTLASEPSAVAVSDDYELAKASGSAVDLDAVAQNYQPTTGQKSKVSTMYEKLDHTQFNADMYQVKAEGSAGSDETPGTAKLHLSCSYNSQFSVLCIRVFHVEGSISHSHVVNPYLRVSLMSDSKSEQVKVSHVQRNTTELQFEEDFVFDDVNQGDLETDTVNVFVLNEVPKSDSDSGAVAEHCLGGVQFSLDQLLNSAREGNVKPVSMILPLCSAETITNKMSKYGDVQLSMSYLQSAERLTISILRVKGLSVPTSVKANGNPDVFVKLTVTTSSGKNRINKKKKRTGTQKNTTSPVFNEAFTFHVTRIGLQTASIQLSVDHELPPPYIPLQQREVPLAKLSFASGHLCDFVHSASNGLQAKWFRLEAPEPR</sequence>
<dbReference type="InterPro" id="IPR000008">
    <property type="entry name" value="C2_dom"/>
</dbReference>
<accession>A0AAJ6QY04</accession>
<evidence type="ECO:0000259" key="2">
    <source>
        <dbReference type="PROSITE" id="PS50004"/>
    </source>
</evidence>
<organism evidence="3 4">
    <name type="scientific">Galendromus occidentalis</name>
    <name type="common">western predatory mite</name>
    <dbReference type="NCBI Taxonomy" id="34638"/>
    <lineage>
        <taxon>Eukaryota</taxon>
        <taxon>Metazoa</taxon>
        <taxon>Ecdysozoa</taxon>
        <taxon>Arthropoda</taxon>
        <taxon>Chelicerata</taxon>
        <taxon>Arachnida</taxon>
        <taxon>Acari</taxon>
        <taxon>Parasitiformes</taxon>
        <taxon>Mesostigmata</taxon>
        <taxon>Gamasina</taxon>
        <taxon>Phytoseioidea</taxon>
        <taxon>Phytoseiidae</taxon>
        <taxon>Typhlodrominae</taxon>
        <taxon>Galendromus</taxon>
    </lineage>
</organism>
<evidence type="ECO:0000313" key="4">
    <source>
        <dbReference type="RefSeq" id="XP_003747505.1"/>
    </source>
</evidence>
<dbReference type="GO" id="GO:0030276">
    <property type="term" value="F:clathrin binding"/>
    <property type="evidence" value="ECO:0007669"/>
    <property type="project" value="TreeGrafter"/>
</dbReference>
<dbReference type="Pfam" id="PF00168">
    <property type="entry name" value="C2"/>
    <property type="match status" value="2"/>
</dbReference>
<dbReference type="GeneID" id="100908469"/>
<dbReference type="InterPro" id="IPR035892">
    <property type="entry name" value="C2_domain_sf"/>
</dbReference>
<gene>
    <name evidence="4" type="primary">LOC100908469</name>
</gene>
<evidence type="ECO:0000256" key="1">
    <source>
        <dbReference type="SAM" id="Phobius"/>
    </source>
</evidence>
<dbReference type="GO" id="GO:0005509">
    <property type="term" value="F:calcium ion binding"/>
    <property type="evidence" value="ECO:0007669"/>
    <property type="project" value="TreeGrafter"/>
</dbReference>
<reference evidence="4" key="1">
    <citation type="submission" date="2025-08" db="UniProtKB">
        <authorList>
            <consortium name="RefSeq"/>
        </authorList>
    </citation>
    <scope>IDENTIFICATION</scope>
</reference>
<protein>
    <submittedName>
        <fullName evidence="4">Synaptotagmin-8</fullName>
    </submittedName>
</protein>
<dbReference type="GO" id="GO:0001786">
    <property type="term" value="F:phosphatidylserine binding"/>
    <property type="evidence" value="ECO:0007669"/>
    <property type="project" value="TreeGrafter"/>
</dbReference>
<feature type="domain" description="C2" evidence="2">
    <location>
        <begin position="202"/>
        <end position="329"/>
    </location>
</feature>
<dbReference type="PROSITE" id="PS50004">
    <property type="entry name" value="C2"/>
    <property type="match status" value="2"/>
</dbReference>
<dbReference type="PANTHER" id="PTHR10024">
    <property type="entry name" value="SYNAPTOTAGMIN"/>
    <property type="match status" value="1"/>
</dbReference>
<keyword evidence="3" id="KW-1185">Reference proteome</keyword>
<dbReference type="SMART" id="SM00239">
    <property type="entry name" value="C2"/>
    <property type="match status" value="2"/>
</dbReference>
<dbReference type="PROSITE" id="PS51257">
    <property type="entry name" value="PROKAR_LIPOPROTEIN"/>
    <property type="match status" value="1"/>
</dbReference>
<feature type="transmembrane region" description="Helical" evidence="1">
    <location>
        <begin position="12"/>
        <end position="35"/>
    </location>
</feature>
<dbReference type="GO" id="GO:0005886">
    <property type="term" value="C:plasma membrane"/>
    <property type="evidence" value="ECO:0007669"/>
    <property type="project" value="TreeGrafter"/>
</dbReference>
<dbReference type="Gene3D" id="2.60.40.150">
    <property type="entry name" value="C2 domain"/>
    <property type="match status" value="2"/>
</dbReference>
<dbReference type="KEGG" id="goe:100908469"/>
<keyword evidence="1" id="KW-1133">Transmembrane helix</keyword>
<dbReference type="GO" id="GO:0000149">
    <property type="term" value="F:SNARE binding"/>
    <property type="evidence" value="ECO:0007669"/>
    <property type="project" value="TreeGrafter"/>
</dbReference>
<name>A0AAJ6QY04_9ACAR</name>
<dbReference type="Proteomes" id="UP000694867">
    <property type="component" value="Unplaced"/>
</dbReference>
<dbReference type="GO" id="GO:0017156">
    <property type="term" value="P:calcium-ion regulated exocytosis"/>
    <property type="evidence" value="ECO:0007669"/>
    <property type="project" value="TreeGrafter"/>
</dbReference>
<evidence type="ECO:0000313" key="3">
    <source>
        <dbReference type="Proteomes" id="UP000694867"/>
    </source>
</evidence>
<keyword evidence="1" id="KW-0812">Transmembrane</keyword>
<keyword evidence="1" id="KW-0472">Membrane</keyword>
<dbReference type="GO" id="GO:0005544">
    <property type="term" value="F:calcium-dependent phospholipid binding"/>
    <property type="evidence" value="ECO:0007669"/>
    <property type="project" value="TreeGrafter"/>
</dbReference>
<dbReference type="AlphaFoldDB" id="A0AAJ6QY04"/>
<feature type="domain" description="C2" evidence="2">
    <location>
        <begin position="349"/>
        <end position="489"/>
    </location>
</feature>
<dbReference type="RefSeq" id="XP_003747505.1">
    <property type="nucleotide sequence ID" value="XM_003747457.2"/>
</dbReference>
<dbReference type="SUPFAM" id="SSF49562">
    <property type="entry name" value="C2 domain (Calcium/lipid-binding domain, CaLB)"/>
    <property type="match status" value="2"/>
</dbReference>
<dbReference type="GO" id="GO:0070382">
    <property type="term" value="C:exocytic vesicle"/>
    <property type="evidence" value="ECO:0007669"/>
    <property type="project" value="TreeGrafter"/>
</dbReference>